<proteinExistence type="predicted"/>
<evidence type="ECO:0000313" key="8">
    <source>
        <dbReference type="Proteomes" id="UP000233417"/>
    </source>
</evidence>
<feature type="transmembrane region" description="Helical" evidence="6">
    <location>
        <begin position="49"/>
        <end position="71"/>
    </location>
</feature>
<evidence type="ECO:0000256" key="5">
    <source>
        <dbReference type="ARBA" id="ARBA00023136"/>
    </source>
</evidence>
<evidence type="ECO:0000256" key="2">
    <source>
        <dbReference type="ARBA" id="ARBA00022475"/>
    </source>
</evidence>
<sequence length="409" mass="45820">MTLSKYFNGENTFLKNILITILVGVFVNFLNYLFNIYLARNLQSNDFGLYNAALGIIYLVQIPAIAIQTAITKRVAQKRDFNLEKFKIRSTLQLGLVAVTLSALFLIFGEQIAAFANIPDKYILPLSLALFGAIISPIPKGFLLGLEKIATLNLILVVETILKFVMGYYAISNSLDITLPILSNVIPAMLTLIFVLPFVRTGSMKLSTEKINIQYKAVVLLFITFLLLNAPFTLDLILVNPEVRASYGALSLVGKIVYFASITIAGVMISKLANEEDQFRKKTLLISLTISALTGLAISAVYFLFTKEIVDIVFKGMYSEIVPYITLYGIAMTVYAVSYMVINSLLIKDSYIHIFFLVLLVALQYTLFQFNNDSLKDAFMNQIIVYASLFFFVLLVLIFYILKRNGKNS</sequence>
<dbReference type="Pfam" id="PF01943">
    <property type="entry name" value="Polysacc_synt"/>
    <property type="match status" value="1"/>
</dbReference>
<feature type="transmembrane region" description="Helical" evidence="6">
    <location>
        <begin position="150"/>
        <end position="171"/>
    </location>
</feature>
<keyword evidence="2" id="KW-1003">Cell membrane</keyword>
<feature type="transmembrane region" description="Helical" evidence="6">
    <location>
        <begin position="177"/>
        <end position="196"/>
    </location>
</feature>
<reference evidence="7 8" key="1">
    <citation type="journal article" date="2017" name="ISME J.">
        <title>Potential for microbial H2 and metal transformations associated with novel bacteria and archaea in deep terrestrial subsurface sediments.</title>
        <authorList>
            <person name="Hernsdorf A.W."/>
            <person name="Amano Y."/>
            <person name="Miyakawa K."/>
            <person name="Ise K."/>
            <person name="Suzuki Y."/>
            <person name="Anantharaman K."/>
            <person name="Probst A."/>
            <person name="Burstein D."/>
            <person name="Thomas B.C."/>
            <person name="Banfield J.F."/>
        </authorList>
    </citation>
    <scope>NUCLEOTIDE SEQUENCE [LARGE SCALE GENOMIC DNA]</scope>
    <source>
        <strain evidence="7">HGW-Dojkabacteria-1</strain>
    </source>
</reference>
<accession>A0A2N2F3A7</accession>
<feature type="transmembrane region" description="Helical" evidence="6">
    <location>
        <begin position="217"/>
        <end position="239"/>
    </location>
</feature>
<dbReference type="GO" id="GO:0005886">
    <property type="term" value="C:plasma membrane"/>
    <property type="evidence" value="ECO:0007669"/>
    <property type="project" value="UniProtKB-SubCell"/>
</dbReference>
<evidence type="ECO:0000256" key="4">
    <source>
        <dbReference type="ARBA" id="ARBA00022989"/>
    </source>
</evidence>
<feature type="transmembrane region" description="Helical" evidence="6">
    <location>
        <begin position="325"/>
        <end position="342"/>
    </location>
</feature>
<evidence type="ECO:0000313" key="7">
    <source>
        <dbReference type="EMBL" id="PKN02704.1"/>
    </source>
</evidence>
<comment type="caution">
    <text evidence="7">The sequence shown here is derived from an EMBL/GenBank/DDBJ whole genome shotgun (WGS) entry which is preliminary data.</text>
</comment>
<evidence type="ECO:0008006" key="9">
    <source>
        <dbReference type="Google" id="ProtNLM"/>
    </source>
</evidence>
<evidence type="ECO:0000256" key="6">
    <source>
        <dbReference type="SAM" id="Phobius"/>
    </source>
</evidence>
<name>A0A2N2F3A7_9BACT</name>
<evidence type="ECO:0000256" key="3">
    <source>
        <dbReference type="ARBA" id="ARBA00022692"/>
    </source>
</evidence>
<keyword evidence="5 6" id="KW-0472">Membrane</keyword>
<dbReference type="InterPro" id="IPR002797">
    <property type="entry name" value="Polysacc_synth"/>
</dbReference>
<protein>
    <recommendedName>
        <fullName evidence="9">Polysaccharide biosynthesis protein</fullName>
    </recommendedName>
</protein>
<feature type="transmembrane region" description="Helical" evidence="6">
    <location>
        <begin position="284"/>
        <end position="305"/>
    </location>
</feature>
<dbReference type="EMBL" id="PHAO01000001">
    <property type="protein sequence ID" value="PKN02704.1"/>
    <property type="molecule type" value="Genomic_DNA"/>
</dbReference>
<dbReference type="PANTHER" id="PTHR30250:SF11">
    <property type="entry name" value="O-ANTIGEN TRANSPORTER-RELATED"/>
    <property type="match status" value="1"/>
</dbReference>
<keyword evidence="3 6" id="KW-0812">Transmembrane</keyword>
<feature type="transmembrane region" description="Helical" evidence="6">
    <location>
        <begin position="354"/>
        <end position="371"/>
    </location>
</feature>
<comment type="subcellular location">
    <subcellularLocation>
        <location evidence="1">Cell membrane</location>
        <topology evidence="1">Multi-pass membrane protein</topology>
    </subcellularLocation>
</comment>
<dbReference type="Proteomes" id="UP000233417">
    <property type="component" value="Unassembled WGS sequence"/>
</dbReference>
<organism evidence="7 8">
    <name type="scientific">Candidatus Dojkabacteria bacterium HGW-Dojkabacteria-1</name>
    <dbReference type="NCBI Taxonomy" id="2013761"/>
    <lineage>
        <taxon>Bacteria</taxon>
        <taxon>Candidatus Dojkabacteria</taxon>
    </lineage>
</organism>
<feature type="transmembrane region" description="Helical" evidence="6">
    <location>
        <begin position="122"/>
        <end position="138"/>
    </location>
</feature>
<feature type="transmembrane region" description="Helical" evidence="6">
    <location>
        <begin position="245"/>
        <end position="272"/>
    </location>
</feature>
<dbReference type="PANTHER" id="PTHR30250">
    <property type="entry name" value="PST FAMILY PREDICTED COLANIC ACID TRANSPORTER"/>
    <property type="match status" value="1"/>
</dbReference>
<feature type="transmembrane region" description="Helical" evidence="6">
    <location>
        <begin position="92"/>
        <end position="116"/>
    </location>
</feature>
<feature type="transmembrane region" description="Helical" evidence="6">
    <location>
        <begin position="383"/>
        <end position="402"/>
    </location>
</feature>
<gene>
    <name evidence="7" type="ORF">CVU76_01565</name>
</gene>
<evidence type="ECO:0000256" key="1">
    <source>
        <dbReference type="ARBA" id="ARBA00004651"/>
    </source>
</evidence>
<feature type="transmembrane region" description="Helical" evidence="6">
    <location>
        <begin position="12"/>
        <end position="37"/>
    </location>
</feature>
<dbReference type="AlphaFoldDB" id="A0A2N2F3A7"/>
<dbReference type="InterPro" id="IPR050833">
    <property type="entry name" value="Poly_Biosynth_Transport"/>
</dbReference>
<keyword evidence="4 6" id="KW-1133">Transmembrane helix</keyword>